<feature type="domain" description="HECT" evidence="4">
    <location>
        <begin position="180"/>
        <end position="208"/>
    </location>
</feature>
<sequence>MLLYVLPLQEEPDLNPLPTDARDFQKMPKATCQMCNKSMPLQMLALHIQVCQVNESASSNEEEAEVQFVSERKLEEVKEETSESVLPCPICQLMFPVDSLEVHASLCVEQNQLESPDYSSVMDDDSTYEKMANSSSQKVLSLEDLLELIASRVNGDKKFHICVSRDNLLERGFKQWQRQKKGNPVNQLKVTFIGEAGVDSGALRKEFLTGK</sequence>
<accession>A0ABR3NK54</accession>
<gene>
    <name evidence="5" type="ORF">QQF64_023840</name>
</gene>
<evidence type="ECO:0000259" key="4">
    <source>
        <dbReference type="PROSITE" id="PS50237"/>
    </source>
</evidence>
<dbReference type="PROSITE" id="PS50237">
    <property type="entry name" value="HECT"/>
    <property type="match status" value="1"/>
</dbReference>
<evidence type="ECO:0000256" key="1">
    <source>
        <dbReference type="ARBA" id="ARBA00022679"/>
    </source>
</evidence>
<protein>
    <recommendedName>
        <fullName evidence="4">HECT domain-containing protein</fullName>
    </recommendedName>
</protein>
<dbReference type="SUPFAM" id="SSF56204">
    <property type="entry name" value="Hect, E3 ligase catalytic domain"/>
    <property type="match status" value="1"/>
</dbReference>
<evidence type="ECO:0000256" key="2">
    <source>
        <dbReference type="ARBA" id="ARBA00022786"/>
    </source>
</evidence>
<dbReference type="EMBL" id="JAYMGO010000003">
    <property type="protein sequence ID" value="KAL1277167.1"/>
    <property type="molecule type" value="Genomic_DNA"/>
</dbReference>
<evidence type="ECO:0000256" key="3">
    <source>
        <dbReference type="PROSITE-ProRule" id="PRU00104"/>
    </source>
</evidence>
<organism evidence="5 6">
    <name type="scientific">Cirrhinus molitorella</name>
    <name type="common">mud carp</name>
    <dbReference type="NCBI Taxonomy" id="172907"/>
    <lineage>
        <taxon>Eukaryota</taxon>
        <taxon>Metazoa</taxon>
        <taxon>Chordata</taxon>
        <taxon>Craniata</taxon>
        <taxon>Vertebrata</taxon>
        <taxon>Euteleostomi</taxon>
        <taxon>Actinopterygii</taxon>
        <taxon>Neopterygii</taxon>
        <taxon>Teleostei</taxon>
        <taxon>Ostariophysi</taxon>
        <taxon>Cypriniformes</taxon>
        <taxon>Cyprinidae</taxon>
        <taxon>Labeoninae</taxon>
        <taxon>Labeonini</taxon>
        <taxon>Cirrhinus</taxon>
    </lineage>
</organism>
<comment type="caution">
    <text evidence="5">The sequence shown here is derived from an EMBL/GenBank/DDBJ whole genome shotgun (WGS) entry which is preliminary data.</text>
</comment>
<dbReference type="InterPro" id="IPR035983">
    <property type="entry name" value="Hect_E3_ubiquitin_ligase"/>
</dbReference>
<evidence type="ECO:0000313" key="5">
    <source>
        <dbReference type="EMBL" id="KAL1277167.1"/>
    </source>
</evidence>
<comment type="caution">
    <text evidence="3">Lacks conserved residue(s) required for the propagation of feature annotation.</text>
</comment>
<reference evidence="5 6" key="1">
    <citation type="submission" date="2023-09" db="EMBL/GenBank/DDBJ databases">
        <authorList>
            <person name="Wang M."/>
        </authorList>
    </citation>
    <scope>NUCLEOTIDE SEQUENCE [LARGE SCALE GENOMIC DNA]</scope>
    <source>
        <strain evidence="5">GT-2023</strain>
        <tissue evidence="5">Liver</tissue>
    </source>
</reference>
<keyword evidence="6" id="KW-1185">Reference proteome</keyword>
<dbReference type="Proteomes" id="UP001558613">
    <property type="component" value="Unassembled WGS sequence"/>
</dbReference>
<name>A0ABR3NK54_9TELE</name>
<keyword evidence="2 3" id="KW-0833">Ubl conjugation pathway</keyword>
<keyword evidence="1" id="KW-0808">Transferase</keyword>
<dbReference type="Gene3D" id="3.90.1750.10">
    <property type="entry name" value="Hect, E3 ligase catalytic domains"/>
    <property type="match status" value="1"/>
</dbReference>
<dbReference type="InterPro" id="IPR000569">
    <property type="entry name" value="HECT_dom"/>
</dbReference>
<proteinExistence type="predicted"/>
<evidence type="ECO:0000313" key="6">
    <source>
        <dbReference type="Proteomes" id="UP001558613"/>
    </source>
</evidence>